<proteinExistence type="predicted"/>
<protein>
    <submittedName>
        <fullName evidence="1">Uncharacterized protein</fullName>
    </submittedName>
</protein>
<evidence type="ECO:0000313" key="1">
    <source>
        <dbReference type="EMBL" id="GIY98812.1"/>
    </source>
</evidence>
<comment type="caution">
    <text evidence="1">The sequence shown here is derived from an EMBL/GenBank/DDBJ whole genome shotgun (WGS) entry which is preliminary data.</text>
</comment>
<reference evidence="1 2" key="1">
    <citation type="submission" date="2021-06" db="EMBL/GenBank/DDBJ databases">
        <title>Caerostris extrusa draft genome.</title>
        <authorList>
            <person name="Kono N."/>
            <person name="Arakawa K."/>
        </authorList>
    </citation>
    <scope>NUCLEOTIDE SEQUENCE [LARGE SCALE GENOMIC DNA]</scope>
</reference>
<dbReference type="EMBL" id="BPLR01018342">
    <property type="protein sequence ID" value="GIY98812.1"/>
    <property type="molecule type" value="Genomic_DNA"/>
</dbReference>
<evidence type="ECO:0000313" key="2">
    <source>
        <dbReference type="Proteomes" id="UP001054945"/>
    </source>
</evidence>
<organism evidence="1 2">
    <name type="scientific">Caerostris extrusa</name>
    <name type="common">Bark spider</name>
    <name type="synonym">Caerostris bankana</name>
    <dbReference type="NCBI Taxonomy" id="172846"/>
    <lineage>
        <taxon>Eukaryota</taxon>
        <taxon>Metazoa</taxon>
        <taxon>Ecdysozoa</taxon>
        <taxon>Arthropoda</taxon>
        <taxon>Chelicerata</taxon>
        <taxon>Arachnida</taxon>
        <taxon>Araneae</taxon>
        <taxon>Araneomorphae</taxon>
        <taxon>Entelegynae</taxon>
        <taxon>Araneoidea</taxon>
        <taxon>Araneidae</taxon>
        <taxon>Caerostris</taxon>
    </lineage>
</organism>
<dbReference type="AlphaFoldDB" id="A0AAV4XUJ0"/>
<gene>
    <name evidence="1" type="ORF">CEXT_350951</name>
</gene>
<name>A0AAV4XUJ0_CAEEX</name>
<keyword evidence="2" id="KW-1185">Reference proteome</keyword>
<accession>A0AAV4XUJ0</accession>
<sequence length="68" mass="7937">MPHDFQIESGKAITVEMPSALLIFHGNEALFPFRNARVETVEALSKLSRQDTYTEFLKLAWEWNRLLE</sequence>
<dbReference type="Proteomes" id="UP001054945">
    <property type="component" value="Unassembled WGS sequence"/>
</dbReference>